<keyword evidence="2" id="KW-1185">Reference proteome</keyword>
<organism evidence="1 2">
    <name type="scientific">Nannocystis pusilla</name>
    <dbReference type="NCBI Taxonomy" id="889268"/>
    <lineage>
        <taxon>Bacteria</taxon>
        <taxon>Pseudomonadati</taxon>
        <taxon>Myxococcota</taxon>
        <taxon>Polyangia</taxon>
        <taxon>Nannocystales</taxon>
        <taxon>Nannocystaceae</taxon>
        <taxon>Nannocystis</taxon>
    </lineage>
</organism>
<gene>
    <name evidence="1" type="ORF">OV079_41790</name>
</gene>
<dbReference type="RefSeq" id="WP_267775290.1">
    <property type="nucleotide sequence ID" value="NZ_JAPNKE010000002.1"/>
</dbReference>
<evidence type="ECO:0000313" key="1">
    <source>
        <dbReference type="EMBL" id="MCY1011970.1"/>
    </source>
</evidence>
<dbReference type="EMBL" id="JAPNKE010000002">
    <property type="protein sequence ID" value="MCY1011970.1"/>
    <property type="molecule type" value="Genomic_DNA"/>
</dbReference>
<dbReference type="AlphaFoldDB" id="A0A9X3EYS3"/>
<dbReference type="Proteomes" id="UP001150924">
    <property type="component" value="Unassembled WGS sequence"/>
</dbReference>
<proteinExistence type="predicted"/>
<name>A0A9X3EYS3_9BACT</name>
<sequence>MMKGVPVVSVVSPLSLVVVGFAVVGFGAVEPAVEGLPPVVEVVSTRVVSLVVPGPPVVPGPLVVPGESMVSVSAGDFGPQAQARARANQTTRRRGWGAMPPRISQNFRLKI</sequence>
<evidence type="ECO:0000313" key="2">
    <source>
        <dbReference type="Proteomes" id="UP001150924"/>
    </source>
</evidence>
<reference evidence="1" key="1">
    <citation type="submission" date="2022-11" db="EMBL/GenBank/DDBJ databases">
        <title>Minimal conservation of predation-associated metabolite biosynthetic gene clusters underscores biosynthetic potential of Myxococcota including descriptions for ten novel species: Archangium lansinium sp. nov., Myxococcus landrumus sp. nov., Nannocystis bai.</title>
        <authorList>
            <person name="Ahearne A."/>
            <person name="Stevens C."/>
            <person name="Phillips K."/>
        </authorList>
    </citation>
    <scope>NUCLEOTIDE SEQUENCE</scope>
    <source>
        <strain evidence="1">Na p29</strain>
    </source>
</reference>
<accession>A0A9X3EYS3</accession>
<comment type="caution">
    <text evidence="1">The sequence shown here is derived from an EMBL/GenBank/DDBJ whole genome shotgun (WGS) entry which is preliminary data.</text>
</comment>
<protein>
    <submittedName>
        <fullName evidence="1">Uncharacterized protein</fullName>
    </submittedName>
</protein>